<proteinExistence type="predicted"/>
<dbReference type="Proteomes" id="UP000319349">
    <property type="component" value="Chromosome"/>
</dbReference>
<accession>A0A514EC05</accession>
<evidence type="ECO:0000313" key="2">
    <source>
        <dbReference type="Proteomes" id="UP000319349"/>
    </source>
</evidence>
<name>A0A514EC05_9XANT</name>
<organism evidence="1 2">
    <name type="scientific">Xanthomonas cerealis pv. cerealis</name>
    <dbReference type="NCBI Taxonomy" id="152263"/>
    <lineage>
        <taxon>Bacteria</taxon>
        <taxon>Pseudomonadati</taxon>
        <taxon>Pseudomonadota</taxon>
        <taxon>Gammaproteobacteria</taxon>
        <taxon>Lysobacterales</taxon>
        <taxon>Lysobacteraceae</taxon>
        <taxon>Xanthomonas</taxon>
        <taxon>Xanthomonas translucens group</taxon>
        <taxon>Xanthomonas cerealis</taxon>
    </lineage>
</organism>
<dbReference type="AlphaFoldDB" id="A0A514EC05"/>
<gene>
    <name evidence="1" type="ORF">E4A48_07570</name>
</gene>
<dbReference type="PROSITE" id="PS51257">
    <property type="entry name" value="PROKAR_LIPOPROTEIN"/>
    <property type="match status" value="1"/>
</dbReference>
<dbReference type="EMBL" id="CP038228">
    <property type="protein sequence ID" value="QDI03576.1"/>
    <property type="molecule type" value="Genomic_DNA"/>
</dbReference>
<protein>
    <submittedName>
        <fullName evidence="1">Uncharacterized protein</fullName>
    </submittedName>
</protein>
<sequence length="75" mass="8147">MKLQLSATASGLRFLRGNNTAGIPGAHALGACGLLHRRCSLCVARAMRVKLIGRECVFGCLIFGNFTVCIRRIRE</sequence>
<dbReference type="RefSeq" id="WP_141696449.1">
    <property type="nucleotide sequence ID" value="NZ_CM003052.1"/>
</dbReference>
<reference evidence="1 2" key="1">
    <citation type="submission" date="2019-03" db="EMBL/GenBank/DDBJ databases">
        <title>Tal1 in Xanthomonas translucens pv. cerealis Contributes to Virulence in Bacterial Leaf Streak of Wheat.</title>
        <authorList>
            <person name="Shah S.M.A."/>
            <person name="Haq F."/>
            <person name="Ma W."/>
            <person name="Xu X."/>
            <person name="Wang S."/>
            <person name="Xu Z."/>
            <person name="Zou L."/>
            <person name="Zhu B."/>
            <person name="Chen G."/>
        </authorList>
    </citation>
    <scope>NUCLEOTIDE SEQUENCE [LARGE SCALE GENOMIC DNA]</scope>
    <source>
        <strain evidence="1 2">01</strain>
    </source>
</reference>
<keyword evidence="2" id="KW-1185">Reference proteome</keyword>
<evidence type="ECO:0000313" key="1">
    <source>
        <dbReference type="EMBL" id="QDI03576.1"/>
    </source>
</evidence>